<keyword evidence="3" id="KW-0813">Transport</keyword>
<keyword evidence="7 8" id="KW-0472">Membrane</keyword>
<keyword evidence="6 8" id="KW-1133">Transmembrane helix</keyword>
<feature type="transmembrane region" description="Helical" evidence="8">
    <location>
        <begin position="170"/>
        <end position="188"/>
    </location>
</feature>
<evidence type="ECO:0000256" key="2">
    <source>
        <dbReference type="ARBA" id="ARBA00010735"/>
    </source>
</evidence>
<dbReference type="GeneID" id="67905845"/>
<evidence type="ECO:0000256" key="1">
    <source>
        <dbReference type="ARBA" id="ARBA00004651"/>
    </source>
</evidence>
<dbReference type="RefSeq" id="WP_199855897.1">
    <property type="nucleotide sequence ID" value="NZ_CABVPT010000005.1"/>
</dbReference>
<evidence type="ECO:0000256" key="6">
    <source>
        <dbReference type="ARBA" id="ARBA00022989"/>
    </source>
</evidence>
<feature type="transmembrane region" description="Helical" evidence="8">
    <location>
        <begin position="21"/>
        <end position="44"/>
    </location>
</feature>
<dbReference type="PANTHER" id="PTHR34979:SF1">
    <property type="entry name" value="INNER MEMBRANE PROTEIN YGAZ"/>
    <property type="match status" value="1"/>
</dbReference>
<evidence type="ECO:0000313" key="9">
    <source>
        <dbReference type="EMBL" id="MDN7933250.1"/>
    </source>
</evidence>
<keyword evidence="10" id="KW-1185">Reference proteome</keyword>
<comment type="similarity">
    <text evidence="2">Belongs to the AzlC family.</text>
</comment>
<evidence type="ECO:0000256" key="5">
    <source>
        <dbReference type="ARBA" id="ARBA00022692"/>
    </source>
</evidence>
<feature type="transmembrane region" description="Helical" evidence="8">
    <location>
        <begin position="218"/>
        <end position="237"/>
    </location>
</feature>
<organism evidence="9 10">
    <name type="scientific">Burkholderia metallica</name>
    <dbReference type="NCBI Taxonomy" id="488729"/>
    <lineage>
        <taxon>Bacteria</taxon>
        <taxon>Pseudomonadati</taxon>
        <taxon>Pseudomonadota</taxon>
        <taxon>Betaproteobacteria</taxon>
        <taxon>Burkholderiales</taxon>
        <taxon>Burkholderiaceae</taxon>
        <taxon>Burkholderia</taxon>
        <taxon>Burkholderia cepacia complex</taxon>
    </lineage>
</organism>
<dbReference type="Pfam" id="PF03591">
    <property type="entry name" value="AzlC"/>
    <property type="match status" value="1"/>
</dbReference>
<feature type="transmembrane region" description="Helical" evidence="8">
    <location>
        <begin position="195"/>
        <end position="212"/>
    </location>
</feature>
<name>A0ABT8PDN9_9BURK</name>
<reference evidence="9" key="1">
    <citation type="submission" date="2023-07" db="EMBL/GenBank/DDBJ databases">
        <title>A collection of bacterial strains from the Burkholderia cepacia Research Laboratory and Repository.</title>
        <authorList>
            <person name="Lipuma J."/>
            <person name="Spilker T."/>
            <person name="Caverly L."/>
        </authorList>
    </citation>
    <scope>NUCLEOTIDE SEQUENCE</scope>
    <source>
        <strain evidence="9">AU42020</strain>
    </source>
</reference>
<evidence type="ECO:0000256" key="8">
    <source>
        <dbReference type="SAM" id="Phobius"/>
    </source>
</evidence>
<dbReference type="InterPro" id="IPR011606">
    <property type="entry name" value="Brnchd-chn_aa_trnsp_permease"/>
</dbReference>
<gene>
    <name evidence="9" type="ORF">QZM52_18355</name>
</gene>
<evidence type="ECO:0000256" key="7">
    <source>
        <dbReference type="ARBA" id="ARBA00023136"/>
    </source>
</evidence>
<keyword evidence="5 8" id="KW-0812">Transmembrane</keyword>
<comment type="subcellular location">
    <subcellularLocation>
        <location evidence="1">Cell membrane</location>
        <topology evidence="1">Multi-pass membrane protein</topology>
    </subcellularLocation>
</comment>
<dbReference type="PANTHER" id="PTHR34979">
    <property type="entry name" value="INNER MEMBRANE PROTEIN YGAZ"/>
    <property type="match status" value="1"/>
</dbReference>
<sequence length="243" mass="26211">MSVESQPFVMALPKSEQLYQSFRLSIPVAMAYVPLGIAFGVFLVTSGVQWYWAPLSALMIFAGSIEFLAVSLMVSGMTLPQVALTALIVNFRHVFYGLSFPYTRLHTVPQRLYGVFALTDETYAITSAGEGATLNGFQITALQVISHVWWVGGALLGSLTGLAIPSSVKGFGFALTSMFVILAVDAVRTKGTARLIGAAAVASAAAFASEKWLYHESFLFAGLLVYLAILTLLYIFGAKDRDE</sequence>
<accession>A0ABT8PDN9</accession>
<feature type="transmembrane region" description="Helical" evidence="8">
    <location>
        <begin position="50"/>
        <end position="74"/>
    </location>
</feature>
<dbReference type="Proteomes" id="UP001171606">
    <property type="component" value="Unassembled WGS sequence"/>
</dbReference>
<protein>
    <submittedName>
        <fullName evidence="9">AzlC family ABC transporter permease</fullName>
    </submittedName>
</protein>
<evidence type="ECO:0000256" key="4">
    <source>
        <dbReference type="ARBA" id="ARBA00022475"/>
    </source>
</evidence>
<evidence type="ECO:0000313" key="10">
    <source>
        <dbReference type="Proteomes" id="UP001171606"/>
    </source>
</evidence>
<proteinExistence type="inferred from homology"/>
<evidence type="ECO:0000256" key="3">
    <source>
        <dbReference type="ARBA" id="ARBA00022448"/>
    </source>
</evidence>
<comment type="caution">
    <text evidence="9">The sequence shown here is derived from an EMBL/GenBank/DDBJ whole genome shotgun (WGS) entry which is preliminary data.</text>
</comment>
<keyword evidence="4" id="KW-1003">Cell membrane</keyword>
<dbReference type="EMBL" id="JAUJSQ010000006">
    <property type="protein sequence ID" value="MDN7933250.1"/>
    <property type="molecule type" value="Genomic_DNA"/>
</dbReference>